<evidence type="ECO:0000313" key="2">
    <source>
        <dbReference type="EMBL" id="QJA99837.1"/>
    </source>
</evidence>
<evidence type="ECO:0000313" key="1">
    <source>
        <dbReference type="EMBL" id="QJA62616.1"/>
    </source>
</evidence>
<dbReference type="EMBL" id="MT141476">
    <property type="protein sequence ID" value="QJA62616.1"/>
    <property type="molecule type" value="Genomic_DNA"/>
</dbReference>
<accession>A0A6M3M9N8</accession>
<name>A0A6M3M9N8_9ZZZZ</name>
<organism evidence="3">
    <name type="scientific">viral metagenome</name>
    <dbReference type="NCBI Taxonomy" id="1070528"/>
    <lineage>
        <taxon>unclassified sequences</taxon>
        <taxon>metagenomes</taxon>
        <taxon>organismal metagenomes</taxon>
    </lineage>
</organism>
<sequence>MIHLFCGGRSSLNKLNEELDGLKVVINFGFLYCKKFDILFWGDTIVGDKLKEIYIEKPSFKLVALEKHGGKASDWVDEYYAYKFGVFTTVWALMWLRERYDDDIYVYGLDGDGIAYYDKAVEQNSVEERIRGLKICYSQLDALPKAGIYNMNLNSPYKGFEFCR</sequence>
<proteinExistence type="predicted"/>
<dbReference type="AlphaFoldDB" id="A0A6M3M9N8"/>
<gene>
    <name evidence="2" type="ORF">MM171A00824_0002</name>
    <name evidence="3" type="ORF">MM171B00494_0020</name>
    <name evidence="1" type="ORF">MM415B00750_0020</name>
</gene>
<dbReference type="EMBL" id="MT143670">
    <property type="protein sequence ID" value="QJA99837.1"/>
    <property type="molecule type" value="Genomic_DNA"/>
</dbReference>
<dbReference type="EMBL" id="MT143871">
    <property type="protein sequence ID" value="QJB04084.1"/>
    <property type="molecule type" value="Genomic_DNA"/>
</dbReference>
<evidence type="ECO:0000313" key="3">
    <source>
        <dbReference type="EMBL" id="QJB04084.1"/>
    </source>
</evidence>
<reference evidence="3" key="1">
    <citation type="submission" date="2020-03" db="EMBL/GenBank/DDBJ databases">
        <title>The deep terrestrial virosphere.</title>
        <authorList>
            <person name="Holmfeldt K."/>
            <person name="Nilsson E."/>
            <person name="Simone D."/>
            <person name="Lopez-Fernandez M."/>
            <person name="Wu X."/>
            <person name="de Brujin I."/>
            <person name="Lundin D."/>
            <person name="Andersson A."/>
            <person name="Bertilsson S."/>
            <person name="Dopson M."/>
        </authorList>
    </citation>
    <scope>NUCLEOTIDE SEQUENCE</scope>
    <source>
        <strain evidence="2">MM171A00824</strain>
        <strain evidence="3">MM171B00494</strain>
        <strain evidence="1">MM415B00750</strain>
    </source>
</reference>
<protein>
    <submittedName>
        <fullName evidence="3">Uncharacterized protein</fullName>
    </submittedName>
</protein>